<evidence type="ECO:0000313" key="2">
    <source>
        <dbReference type="EnsemblFungi" id="PTTG_28566-t43_1-p1"/>
    </source>
</evidence>
<dbReference type="AlphaFoldDB" id="A0A180GAS4"/>
<name>A0A180GAS4_PUCT1</name>
<dbReference type="EMBL" id="ADAS02000118">
    <property type="protein sequence ID" value="OAV89791.1"/>
    <property type="molecule type" value="Genomic_DNA"/>
</dbReference>
<reference evidence="2" key="4">
    <citation type="submission" date="2025-05" db="UniProtKB">
        <authorList>
            <consortium name="EnsemblFungi"/>
        </authorList>
    </citation>
    <scope>IDENTIFICATION</scope>
    <source>
        <strain evidence="2">isolate 1-1 / race 1 (BBBD)</strain>
    </source>
</reference>
<evidence type="ECO:0000313" key="1">
    <source>
        <dbReference type="EMBL" id="OAV89791.1"/>
    </source>
</evidence>
<evidence type="ECO:0000313" key="3">
    <source>
        <dbReference type="Proteomes" id="UP000005240"/>
    </source>
</evidence>
<dbReference type="Proteomes" id="UP000005240">
    <property type="component" value="Unassembled WGS sequence"/>
</dbReference>
<reference evidence="2 3" key="3">
    <citation type="journal article" date="2017" name="G3 (Bethesda)">
        <title>Comparative analysis highlights variable genome content of wheat rusts and divergence of the mating loci.</title>
        <authorList>
            <person name="Cuomo C.A."/>
            <person name="Bakkeren G."/>
            <person name="Khalil H.B."/>
            <person name="Panwar V."/>
            <person name="Joly D."/>
            <person name="Linning R."/>
            <person name="Sakthikumar S."/>
            <person name="Song X."/>
            <person name="Adiconis X."/>
            <person name="Fan L."/>
            <person name="Goldberg J.M."/>
            <person name="Levin J.Z."/>
            <person name="Young S."/>
            <person name="Zeng Q."/>
            <person name="Anikster Y."/>
            <person name="Bruce M."/>
            <person name="Wang M."/>
            <person name="Yin C."/>
            <person name="McCallum B."/>
            <person name="Szabo L.J."/>
            <person name="Hulbert S."/>
            <person name="Chen X."/>
            <person name="Fellers J.P."/>
        </authorList>
    </citation>
    <scope>NUCLEOTIDE SEQUENCE</scope>
    <source>
        <strain evidence="3">Isolate 1-1 / race 1 (BBBD)</strain>
        <strain evidence="2">isolate 1-1 / race 1 (BBBD)</strain>
    </source>
</reference>
<feature type="non-terminal residue" evidence="1">
    <location>
        <position position="1"/>
    </location>
</feature>
<proteinExistence type="predicted"/>
<dbReference type="VEuPathDB" id="FungiDB:PTTG_28566"/>
<reference evidence="1" key="2">
    <citation type="submission" date="2016-05" db="EMBL/GenBank/DDBJ databases">
        <title>Comparative analysis highlights variable genome content of wheat rusts and divergence of the mating loci.</title>
        <authorList>
            <person name="Cuomo C.A."/>
            <person name="Bakkeren G."/>
            <person name="Szabo L."/>
            <person name="Khalil H."/>
            <person name="Joly D."/>
            <person name="Goldberg J."/>
            <person name="Young S."/>
            <person name="Zeng Q."/>
            <person name="Fellers J."/>
        </authorList>
    </citation>
    <scope>NUCLEOTIDE SEQUENCE [LARGE SCALE GENOMIC DNA]</scope>
    <source>
        <strain evidence="1">1-1 BBBD Race 1</strain>
    </source>
</reference>
<accession>A0A180GAS4</accession>
<protein>
    <submittedName>
        <fullName evidence="1 2">Uncharacterized protein</fullName>
    </submittedName>
</protein>
<keyword evidence="3" id="KW-1185">Reference proteome</keyword>
<sequence length="116" mass="13252">GHSSHQSCALITRMVNSSSHLPPFPGQNESHQYRFPVFLGHNLFAREDPPPVNFIQFAPCRYHEASLNAEHLSYLRWKHCQRNSTLSPSTLLIGLSFINSEPASQEIFILFRRCST</sequence>
<organism evidence="1">
    <name type="scientific">Puccinia triticina (isolate 1-1 / race 1 (BBBD))</name>
    <name type="common">Brown leaf rust fungus</name>
    <dbReference type="NCBI Taxonomy" id="630390"/>
    <lineage>
        <taxon>Eukaryota</taxon>
        <taxon>Fungi</taxon>
        <taxon>Dikarya</taxon>
        <taxon>Basidiomycota</taxon>
        <taxon>Pucciniomycotina</taxon>
        <taxon>Pucciniomycetes</taxon>
        <taxon>Pucciniales</taxon>
        <taxon>Pucciniaceae</taxon>
        <taxon>Puccinia</taxon>
    </lineage>
</organism>
<dbReference type="EnsemblFungi" id="PTTG_28566-t43_1">
    <property type="protein sequence ID" value="PTTG_28566-t43_1-p1"/>
    <property type="gene ID" value="PTTG_28566"/>
</dbReference>
<gene>
    <name evidence="1" type="ORF">PTTG_28566</name>
</gene>
<reference evidence="1" key="1">
    <citation type="submission" date="2009-11" db="EMBL/GenBank/DDBJ databases">
        <authorList>
            <consortium name="The Broad Institute Genome Sequencing Platform"/>
            <person name="Ward D."/>
            <person name="Feldgarden M."/>
            <person name="Earl A."/>
            <person name="Young S.K."/>
            <person name="Zeng Q."/>
            <person name="Koehrsen M."/>
            <person name="Alvarado L."/>
            <person name="Berlin A."/>
            <person name="Bochicchio J."/>
            <person name="Borenstein D."/>
            <person name="Chapman S.B."/>
            <person name="Chen Z."/>
            <person name="Engels R."/>
            <person name="Freedman E."/>
            <person name="Gellesch M."/>
            <person name="Goldberg J."/>
            <person name="Griggs A."/>
            <person name="Gujja S."/>
            <person name="Heilman E."/>
            <person name="Heiman D."/>
            <person name="Hepburn T."/>
            <person name="Howarth C."/>
            <person name="Jen D."/>
            <person name="Larson L."/>
            <person name="Lewis B."/>
            <person name="Mehta T."/>
            <person name="Park D."/>
            <person name="Pearson M."/>
            <person name="Roberts A."/>
            <person name="Saif S."/>
            <person name="Shea T."/>
            <person name="Shenoy N."/>
            <person name="Sisk P."/>
            <person name="Stolte C."/>
            <person name="Sykes S."/>
            <person name="Thomson T."/>
            <person name="Walk T."/>
            <person name="White J."/>
            <person name="Yandava C."/>
            <person name="Izard J."/>
            <person name="Baranova O.V."/>
            <person name="Blanton J.M."/>
            <person name="Tanner A.C."/>
            <person name="Dewhirst F.E."/>
            <person name="Haas B."/>
            <person name="Nusbaum C."/>
            <person name="Birren B."/>
        </authorList>
    </citation>
    <scope>NUCLEOTIDE SEQUENCE [LARGE SCALE GENOMIC DNA]</scope>
    <source>
        <strain evidence="1">1-1 BBBD Race 1</strain>
    </source>
</reference>
<feature type="non-terminal residue" evidence="1">
    <location>
        <position position="116"/>
    </location>
</feature>